<reference evidence="3" key="1">
    <citation type="submission" date="2017-02" db="EMBL/GenBank/DDBJ databases">
        <authorList>
            <person name="Varghese N."/>
            <person name="Submissions S."/>
        </authorList>
    </citation>
    <scope>NUCLEOTIDE SEQUENCE [LARGE SCALE GENOMIC DNA]</scope>
    <source>
        <strain evidence="3">DSM 22270</strain>
    </source>
</reference>
<keyword evidence="3" id="KW-1185">Reference proteome</keyword>
<dbReference type="AlphaFoldDB" id="A0A1T5DFS4"/>
<protein>
    <submittedName>
        <fullName evidence="2">Uncharacterized protein</fullName>
    </submittedName>
</protein>
<feature type="transmembrane region" description="Helical" evidence="1">
    <location>
        <begin position="12"/>
        <end position="36"/>
    </location>
</feature>
<organism evidence="2 3">
    <name type="scientific">Dyadobacter psychrophilus</name>
    <dbReference type="NCBI Taxonomy" id="651661"/>
    <lineage>
        <taxon>Bacteria</taxon>
        <taxon>Pseudomonadati</taxon>
        <taxon>Bacteroidota</taxon>
        <taxon>Cytophagia</taxon>
        <taxon>Cytophagales</taxon>
        <taxon>Spirosomataceae</taxon>
        <taxon>Dyadobacter</taxon>
    </lineage>
</organism>
<dbReference type="Proteomes" id="UP000190897">
    <property type="component" value="Unassembled WGS sequence"/>
</dbReference>
<evidence type="ECO:0000256" key="1">
    <source>
        <dbReference type="SAM" id="Phobius"/>
    </source>
</evidence>
<evidence type="ECO:0000313" key="2">
    <source>
        <dbReference type="EMBL" id="SKB70363.1"/>
    </source>
</evidence>
<evidence type="ECO:0000313" key="3">
    <source>
        <dbReference type="Proteomes" id="UP000190897"/>
    </source>
</evidence>
<keyword evidence="1" id="KW-0472">Membrane</keyword>
<name>A0A1T5DFS4_9BACT</name>
<sequence length="49" mass="5393">MNDYIGPTGPIVLGIAANIIFIAAGAYMLYLLVTFLRLGIKAFRKYLQS</sequence>
<keyword evidence="1" id="KW-1133">Transmembrane helix</keyword>
<keyword evidence="1" id="KW-0812">Transmembrane</keyword>
<accession>A0A1T5DFS4</accession>
<gene>
    <name evidence="2" type="ORF">SAMN05660293_01578</name>
</gene>
<dbReference type="EMBL" id="FUZA01000002">
    <property type="protein sequence ID" value="SKB70363.1"/>
    <property type="molecule type" value="Genomic_DNA"/>
</dbReference>
<proteinExistence type="predicted"/>